<evidence type="ECO:0000256" key="3">
    <source>
        <dbReference type="ARBA" id="ARBA00023125"/>
    </source>
</evidence>
<dbReference type="InterPro" id="IPR005119">
    <property type="entry name" value="LysR_subst-bd"/>
</dbReference>
<evidence type="ECO:0000313" key="8">
    <source>
        <dbReference type="Proteomes" id="UP000009326"/>
    </source>
</evidence>
<dbReference type="CDD" id="cd05466">
    <property type="entry name" value="PBP2_LTTR_substrate"/>
    <property type="match status" value="1"/>
</dbReference>
<dbReference type="InterPro" id="IPR036390">
    <property type="entry name" value="WH_DNA-bd_sf"/>
</dbReference>
<dbReference type="EMBL" id="CAKC01000043">
    <property type="protein sequence ID" value="CCI86928.1"/>
    <property type="molecule type" value="Genomic_DNA"/>
</dbReference>
<dbReference type="SUPFAM" id="SSF53850">
    <property type="entry name" value="Periplasmic binding protein-like II"/>
    <property type="match status" value="1"/>
</dbReference>
<reference evidence="7 9" key="2">
    <citation type="journal article" date="2015" name="Genome Announc.">
        <title>Expanding the biotechnology potential of lactobacilli through comparative genomics of 213 strains and associated genera.</title>
        <authorList>
            <person name="Sun Z."/>
            <person name="Harris H.M."/>
            <person name="McCann A."/>
            <person name="Guo C."/>
            <person name="Argimon S."/>
            <person name="Zhang W."/>
            <person name="Yang X."/>
            <person name="Jeffery I.B."/>
            <person name="Cooney J.C."/>
            <person name="Kagawa T.F."/>
            <person name="Liu W."/>
            <person name="Song Y."/>
            <person name="Salvetti E."/>
            <person name="Wrobel A."/>
            <person name="Rasinkangas P."/>
            <person name="Parkhill J."/>
            <person name="Rea M.C."/>
            <person name="O'Sullivan O."/>
            <person name="Ritari J."/>
            <person name="Douillard F.P."/>
            <person name="Paul Ross R."/>
            <person name="Yang R."/>
            <person name="Briner A.E."/>
            <person name="Felis G.E."/>
            <person name="de Vos W.M."/>
            <person name="Barrangou R."/>
            <person name="Klaenhammer T.R."/>
            <person name="Caufield P.W."/>
            <person name="Cui Y."/>
            <person name="Zhang H."/>
            <person name="O'Toole P.W."/>
        </authorList>
    </citation>
    <scope>NUCLEOTIDE SEQUENCE [LARGE SCALE GENOMIC DNA]</scope>
    <source>
        <strain evidence="7 9">DSM 23908</strain>
    </source>
</reference>
<sequence length="291" mass="33228">MEFKDLQYFKKLVESKSYHATANFFQVSQPAITAMVKRLEKELGTQLIYKVNNRAKMTITPAGMVVYRQADKLLKIEQSIKVEALRANQKNFRLGYSELAGNAWLSSVITKLNHGDLLAFVETHEENSHLLEQHLREGKYDAIVFSKLNDEQFKGITVMNLTKYHYYLIVPSNSPLAQKSEIDLFELREYPFIIRHKRFLSRSALEQTFAKIGFKPKRKLIVDSIGATTKLISQGMGVGYLMDIAVENVPGVKAIPLIPSQQVDCYACLGVREDFVPNEIQSKCLEILKDF</sequence>
<dbReference type="GO" id="GO:0003700">
    <property type="term" value="F:DNA-binding transcription factor activity"/>
    <property type="evidence" value="ECO:0007669"/>
    <property type="project" value="InterPro"/>
</dbReference>
<dbReference type="PANTHER" id="PTHR30126">
    <property type="entry name" value="HTH-TYPE TRANSCRIPTIONAL REGULATOR"/>
    <property type="match status" value="1"/>
</dbReference>
<organism evidence="6 8">
    <name type="scientific">Lactobacillus gigeriorum DSM 23908 = CRBIP 24.85</name>
    <dbReference type="NCBI Taxonomy" id="1423751"/>
    <lineage>
        <taxon>Bacteria</taxon>
        <taxon>Bacillati</taxon>
        <taxon>Bacillota</taxon>
        <taxon>Bacilli</taxon>
        <taxon>Lactobacillales</taxon>
        <taxon>Lactobacillaceae</taxon>
        <taxon>Lactobacillus</taxon>
    </lineage>
</organism>
<evidence type="ECO:0000259" key="5">
    <source>
        <dbReference type="PROSITE" id="PS50931"/>
    </source>
</evidence>
<dbReference type="STRING" id="1423751.FC38_GL000479"/>
<dbReference type="RefSeq" id="WP_008473013.1">
    <property type="nucleotide sequence ID" value="NZ_AYZO01000016.1"/>
</dbReference>
<evidence type="ECO:0000313" key="7">
    <source>
        <dbReference type="EMBL" id="KRN11867.1"/>
    </source>
</evidence>
<dbReference type="Proteomes" id="UP000051521">
    <property type="component" value="Unassembled WGS sequence"/>
</dbReference>
<protein>
    <submittedName>
        <fullName evidence="6">LysR substrate binding domain protein</fullName>
    </submittedName>
    <submittedName>
        <fullName evidence="7">Transcriptional regulator</fullName>
    </submittedName>
</protein>
<dbReference type="EMBL" id="AYZO01000016">
    <property type="protein sequence ID" value="KRN11867.1"/>
    <property type="molecule type" value="Genomic_DNA"/>
</dbReference>
<evidence type="ECO:0000256" key="1">
    <source>
        <dbReference type="ARBA" id="ARBA00009437"/>
    </source>
</evidence>
<dbReference type="AlphaFoldDB" id="I7LFT1"/>
<keyword evidence="4" id="KW-0804">Transcription</keyword>
<reference evidence="6 8" key="1">
    <citation type="submission" date="2012-06" db="EMBL/GenBank/DDBJ databases">
        <title>Draft genome sequence of Lactobacillus gigeriorum CRBIP 24.85T, isolated from chicken crop.</title>
        <authorList>
            <person name="Cousin S."/>
            <person name="Ma L."/>
            <person name="Creno S."/>
            <person name="Clermont D."/>
            <person name="Loux V."/>
            <person name="Bizet C."/>
            <person name="Bouchier C."/>
        </authorList>
    </citation>
    <scope>NUCLEOTIDE SEQUENCE [LARGE SCALE GENOMIC DNA]</scope>
    <source>
        <strain evidence="8">CRBIP 24.85T</strain>
        <strain evidence="6">Type strain: CRBIP 24.85</strain>
    </source>
</reference>
<dbReference type="Gene3D" id="3.40.190.290">
    <property type="match status" value="1"/>
</dbReference>
<proteinExistence type="inferred from homology"/>
<name>I7LFT1_9LACO</name>
<dbReference type="GO" id="GO:0000976">
    <property type="term" value="F:transcription cis-regulatory region binding"/>
    <property type="evidence" value="ECO:0007669"/>
    <property type="project" value="TreeGrafter"/>
</dbReference>
<dbReference type="PATRIC" id="fig|1423751.3.peg.502"/>
<dbReference type="PANTHER" id="PTHR30126:SF40">
    <property type="entry name" value="HTH-TYPE TRANSCRIPTIONAL REGULATOR GLTR"/>
    <property type="match status" value="1"/>
</dbReference>
<evidence type="ECO:0000256" key="4">
    <source>
        <dbReference type="ARBA" id="ARBA00023163"/>
    </source>
</evidence>
<keyword evidence="9" id="KW-1185">Reference proteome</keyword>
<feature type="domain" description="HTH lysR-type" evidence="5">
    <location>
        <begin position="1"/>
        <end position="58"/>
    </location>
</feature>
<evidence type="ECO:0000313" key="6">
    <source>
        <dbReference type="EMBL" id="CCI86928.1"/>
    </source>
</evidence>
<evidence type="ECO:0000256" key="2">
    <source>
        <dbReference type="ARBA" id="ARBA00023015"/>
    </source>
</evidence>
<dbReference type="Pfam" id="PF00126">
    <property type="entry name" value="HTH_1"/>
    <property type="match status" value="1"/>
</dbReference>
<keyword evidence="3" id="KW-0238">DNA-binding</keyword>
<accession>I7LFT1</accession>
<dbReference type="Proteomes" id="UP000009326">
    <property type="component" value="Unassembled WGS sequence"/>
</dbReference>
<dbReference type="SUPFAM" id="SSF46785">
    <property type="entry name" value="Winged helix' DNA-binding domain"/>
    <property type="match status" value="1"/>
</dbReference>
<dbReference type="OrthoDB" id="9803735at2"/>
<dbReference type="Pfam" id="PF03466">
    <property type="entry name" value="LysR_substrate"/>
    <property type="match status" value="1"/>
</dbReference>
<dbReference type="InterPro" id="IPR036388">
    <property type="entry name" value="WH-like_DNA-bd_sf"/>
</dbReference>
<gene>
    <name evidence="6" type="ORF">BN52_00130</name>
    <name evidence="7" type="ORF">FC38_GL000479</name>
</gene>
<comment type="caution">
    <text evidence="6">The sequence shown here is derived from an EMBL/GenBank/DDBJ whole genome shotgun (WGS) entry which is preliminary data.</text>
</comment>
<comment type="similarity">
    <text evidence="1">Belongs to the LysR transcriptional regulatory family.</text>
</comment>
<dbReference type="InterPro" id="IPR000847">
    <property type="entry name" value="LysR_HTH_N"/>
</dbReference>
<dbReference type="PROSITE" id="PS50931">
    <property type="entry name" value="HTH_LYSR"/>
    <property type="match status" value="1"/>
</dbReference>
<keyword evidence="2" id="KW-0805">Transcription regulation</keyword>
<dbReference type="Gene3D" id="1.10.10.10">
    <property type="entry name" value="Winged helix-like DNA-binding domain superfamily/Winged helix DNA-binding domain"/>
    <property type="match status" value="1"/>
</dbReference>
<evidence type="ECO:0000313" key="9">
    <source>
        <dbReference type="Proteomes" id="UP000051521"/>
    </source>
</evidence>